<feature type="DNA-binding region" description="HMG box" evidence="3">
    <location>
        <begin position="35"/>
        <end position="103"/>
    </location>
</feature>
<keyword evidence="1 3" id="KW-0238">DNA-binding</keyword>
<dbReference type="Gene3D" id="1.10.30.10">
    <property type="entry name" value="High mobility group box domain"/>
    <property type="match status" value="1"/>
</dbReference>
<comment type="caution">
    <text evidence="6">The sequence shown here is derived from an EMBL/GenBank/DDBJ whole genome shotgun (WGS) entry which is preliminary data.</text>
</comment>
<dbReference type="GO" id="GO:0030154">
    <property type="term" value="P:cell differentiation"/>
    <property type="evidence" value="ECO:0007669"/>
    <property type="project" value="TreeGrafter"/>
</dbReference>
<keyword evidence="7" id="KW-1185">Reference proteome</keyword>
<dbReference type="GO" id="GO:0001228">
    <property type="term" value="F:DNA-binding transcription activator activity, RNA polymerase II-specific"/>
    <property type="evidence" value="ECO:0007669"/>
    <property type="project" value="TreeGrafter"/>
</dbReference>
<feature type="region of interest" description="Disordered" evidence="4">
    <location>
        <begin position="98"/>
        <end position="122"/>
    </location>
</feature>
<proteinExistence type="predicted"/>
<dbReference type="Proteomes" id="UP000318582">
    <property type="component" value="Unassembled WGS sequence"/>
</dbReference>
<sequence length="134" mass="15974">MLKLYLTVESIKSVKHKPRTRPSLRPHALNKRWRIPRPLNPFIIYRRETHPEVVRSHEGIANHDVSKIIGQMWADEPTYVKRIYQDRSDEGKFLHEVKHPGYRFTPRKQKPKRSKKSTDDIYDLKSRSSDAFTL</sequence>
<evidence type="ECO:0000256" key="3">
    <source>
        <dbReference type="PROSITE-ProRule" id="PRU00267"/>
    </source>
</evidence>
<dbReference type="GO" id="GO:0005634">
    <property type="term" value="C:nucleus"/>
    <property type="evidence" value="ECO:0007669"/>
    <property type="project" value="UniProtKB-UniRule"/>
</dbReference>
<dbReference type="PROSITE" id="PS50118">
    <property type="entry name" value="HMG_BOX_2"/>
    <property type="match status" value="1"/>
</dbReference>
<dbReference type="STRING" id="109895.A0A507DRU7"/>
<reference evidence="6 7" key="1">
    <citation type="journal article" date="2019" name="Sci. Rep.">
        <title>Comparative genomics of chytrid fungi reveal insights into the obligate biotrophic and pathogenic lifestyle of Synchytrium endobioticum.</title>
        <authorList>
            <person name="van de Vossenberg B.T.L.H."/>
            <person name="Warris S."/>
            <person name="Nguyen H.D.T."/>
            <person name="van Gent-Pelzer M.P.E."/>
            <person name="Joly D.L."/>
            <person name="van de Geest H.C."/>
            <person name="Bonants P.J.M."/>
            <person name="Smith D.S."/>
            <person name="Levesque C.A."/>
            <person name="van der Lee T.A.J."/>
        </authorList>
    </citation>
    <scope>NUCLEOTIDE SEQUENCE [LARGE SCALE GENOMIC DNA]</scope>
    <source>
        <strain evidence="6 7">CBS 809.83</strain>
    </source>
</reference>
<evidence type="ECO:0000313" key="6">
    <source>
        <dbReference type="EMBL" id="TPX54469.1"/>
    </source>
</evidence>
<evidence type="ECO:0000256" key="2">
    <source>
        <dbReference type="ARBA" id="ARBA00023163"/>
    </source>
</evidence>
<dbReference type="CDD" id="cd01389">
    <property type="entry name" value="HMG-box_ROX1-like"/>
    <property type="match status" value="1"/>
</dbReference>
<protein>
    <recommendedName>
        <fullName evidence="5">HMG box domain-containing protein</fullName>
    </recommendedName>
</protein>
<dbReference type="InterPro" id="IPR050140">
    <property type="entry name" value="SRY-related_HMG-box_TF-like"/>
</dbReference>
<keyword evidence="3" id="KW-0539">Nucleus</keyword>
<feature type="domain" description="HMG box" evidence="5">
    <location>
        <begin position="35"/>
        <end position="103"/>
    </location>
</feature>
<feature type="compositionally biased region" description="Basic residues" evidence="4">
    <location>
        <begin position="105"/>
        <end position="115"/>
    </location>
</feature>
<dbReference type="InterPro" id="IPR036910">
    <property type="entry name" value="HMG_box_dom_sf"/>
</dbReference>
<evidence type="ECO:0000256" key="4">
    <source>
        <dbReference type="SAM" id="MobiDB-lite"/>
    </source>
</evidence>
<dbReference type="EMBL" id="QEAQ01000155">
    <property type="protein sequence ID" value="TPX54469.1"/>
    <property type="molecule type" value="Genomic_DNA"/>
</dbReference>
<evidence type="ECO:0000259" key="5">
    <source>
        <dbReference type="PROSITE" id="PS50118"/>
    </source>
</evidence>
<name>A0A507DRU7_9FUNG</name>
<dbReference type="PANTHER" id="PTHR10270:SF161">
    <property type="entry name" value="SEX-DETERMINING REGION Y PROTEIN"/>
    <property type="match status" value="1"/>
</dbReference>
<evidence type="ECO:0000313" key="7">
    <source>
        <dbReference type="Proteomes" id="UP000318582"/>
    </source>
</evidence>
<dbReference type="SMART" id="SM00398">
    <property type="entry name" value="HMG"/>
    <property type="match status" value="1"/>
</dbReference>
<dbReference type="SUPFAM" id="SSF47095">
    <property type="entry name" value="HMG-box"/>
    <property type="match status" value="1"/>
</dbReference>
<dbReference type="InterPro" id="IPR009071">
    <property type="entry name" value="HMG_box_dom"/>
</dbReference>
<organism evidence="6 7">
    <name type="scientific">Powellomyces hirtus</name>
    <dbReference type="NCBI Taxonomy" id="109895"/>
    <lineage>
        <taxon>Eukaryota</taxon>
        <taxon>Fungi</taxon>
        <taxon>Fungi incertae sedis</taxon>
        <taxon>Chytridiomycota</taxon>
        <taxon>Chytridiomycota incertae sedis</taxon>
        <taxon>Chytridiomycetes</taxon>
        <taxon>Spizellomycetales</taxon>
        <taxon>Powellomycetaceae</taxon>
        <taxon>Powellomyces</taxon>
    </lineage>
</organism>
<accession>A0A507DRU7</accession>
<keyword evidence="2" id="KW-0804">Transcription</keyword>
<dbReference type="PANTHER" id="PTHR10270">
    <property type="entry name" value="SOX TRANSCRIPTION FACTOR"/>
    <property type="match status" value="1"/>
</dbReference>
<dbReference type="GO" id="GO:0000978">
    <property type="term" value="F:RNA polymerase II cis-regulatory region sequence-specific DNA binding"/>
    <property type="evidence" value="ECO:0007669"/>
    <property type="project" value="TreeGrafter"/>
</dbReference>
<gene>
    <name evidence="6" type="ORF">PhCBS80983_g05924</name>
</gene>
<dbReference type="Pfam" id="PF00505">
    <property type="entry name" value="HMG_box"/>
    <property type="match status" value="1"/>
</dbReference>
<dbReference type="AlphaFoldDB" id="A0A507DRU7"/>
<evidence type="ECO:0000256" key="1">
    <source>
        <dbReference type="ARBA" id="ARBA00023125"/>
    </source>
</evidence>